<dbReference type="Pfam" id="PF00563">
    <property type="entry name" value="EAL"/>
    <property type="match status" value="1"/>
</dbReference>
<keyword evidence="2" id="KW-0808">Transferase</keyword>
<dbReference type="SUPFAM" id="SSF141868">
    <property type="entry name" value="EAL domain-like"/>
    <property type="match status" value="1"/>
</dbReference>
<dbReference type="GO" id="GO:0071111">
    <property type="term" value="F:cyclic-guanylate-specific phosphodiesterase activity"/>
    <property type="evidence" value="ECO:0007669"/>
    <property type="project" value="InterPro"/>
</dbReference>
<dbReference type="Proteomes" id="UP000501237">
    <property type="component" value="Chromosome"/>
</dbReference>
<keyword evidence="2" id="KW-0418">Kinase</keyword>
<dbReference type="InterPro" id="IPR001633">
    <property type="entry name" value="EAL_dom"/>
</dbReference>
<evidence type="ECO:0000259" key="1">
    <source>
        <dbReference type="PROSITE" id="PS50883"/>
    </source>
</evidence>
<proteinExistence type="predicted"/>
<organism evidence="2 3">
    <name type="scientific">Metapseudomonas otitidis</name>
    <dbReference type="NCBI Taxonomy" id="319939"/>
    <lineage>
        <taxon>Bacteria</taxon>
        <taxon>Pseudomonadati</taxon>
        <taxon>Pseudomonadota</taxon>
        <taxon>Gammaproteobacteria</taxon>
        <taxon>Pseudomonadales</taxon>
        <taxon>Pseudomonadaceae</taxon>
        <taxon>Metapseudomonas</taxon>
    </lineage>
</organism>
<evidence type="ECO:0000313" key="2">
    <source>
        <dbReference type="EMBL" id="BCA30971.1"/>
    </source>
</evidence>
<dbReference type="InterPro" id="IPR035919">
    <property type="entry name" value="EAL_sf"/>
</dbReference>
<dbReference type="PANTHER" id="PTHR33121:SF23">
    <property type="entry name" value="CYCLIC DI-GMP PHOSPHODIESTERASE PDEB"/>
    <property type="match status" value="1"/>
</dbReference>
<evidence type="ECO:0000313" key="3">
    <source>
        <dbReference type="Proteomes" id="UP000501237"/>
    </source>
</evidence>
<protein>
    <submittedName>
        <fullName evidence="2">Histidine kinase</fullName>
    </submittedName>
</protein>
<gene>
    <name evidence="2" type="ORF">PtoMrB4_49480</name>
</gene>
<dbReference type="GO" id="GO:0016301">
    <property type="term" value="F:kinase activity"/>
    <property type="evidence" value="ECO:0007669"/>
    <property type="project" value="UniProtKB-KW"/>
</dbReference>
<dbReference type="PANTHER" id="PTHR33121">
    <property type="entry name" value="CYCLIC DI-GMP PHOSPHODIESTERASE PDEF"/>
    <property type="match status" value="1"/>
</dbReference>
<reference evidence="2 3" key="1">
    <citation type="journal article" date="2020" name="Microbiol. Resour. Announc.">
        <title>Complete genome sequence of Pseudomonas otitidis strain MrB4, isolated from Lake Biwa in Japan.</title>
        <authorList>
            <person name="Miyazaki K."/>
            <person name="Hase E."/>
            <person name="Maruya T."/>
        </authorList>
    </citation>
    <scope>NUCLEOTIDE SEQUENCE [LARGE SCALE GENOMIC DNA]</scope>
    <source>
        <strain evidence="2 3">MrB4</strain>
    </source>
</reference>
<dbReference type="SMART" id="SM00052">
    <property type="entry name" value="EAL"/>
    <property type="match status" value="1"/>
</dbReference>
<dbReference type="AlphaFoldDB" id="A0A679GHY7"/>
<feature type="domain" description="EAL" evidence="1">
    <location>
        <begin position="8"/>
        <end position="254"/>
    </location>
</feature>
<dbReference type="PROSITE" id="PS50883">
    <property type="entry name" value="EAL"/>
    <property type="match status" value="1"/>
</dbReference>
<sequence length="255" mass="27836">MCARMSQSSDLACEFYDALNDGKLGLAFQPVVHSRHPHRVLYYEGLLRSLAEPFPCNPIALLERLGRIRLLDASVVSNVVRLLDRNPALTLGCNISALSAALDPGWEALGGLFEDRPELAGRLVIEITESARFGSHADALAFFQRFSHLGCKVAVDDLGAGCFTLDFVAEARPGIIKIDRSYLVEAREGGSALRRLEQVVETCRDISPVVVLEGIETPADHQLACAVNVEWLQGFLFGVPRVDHPDIPGNGSLKF</sequence>
<dbReference type="Gene3D" id="3.20.20.450">
    <property type="entry name" value="EAL domain"/>
    <property type="match status" value="1"/>
</dbReference>
<accession>A0A679GHY7</accession>
<dbReference type="KEGG" id="poj:PtoMrB4_49480"/>
<name>A0A679GHY7_9GAMM</name>
<dbReference type="CDD" id="cd01948">
    <property type="entry name" value="EAL"/>
    <property type="match status" value="1"/>
</dbReference>
<dbReference type="EMBL" id="AP022642">
    <property type="protein sequence ID" value="BCA30971.1"/>
    <property type="molecule type" value="Genomic_DNA"/>
</dbReference>
<dbReference type="InterPro" id="IPR050706">
    <property type="entry name" value="Cyclic-di-GMP_PDE-like"/>
</dbReference>